<dbReference type="STRING" id="767434.Fraau_0615"/>
<keyword evidence="9" id="KW-1185">Reference proteome</keyword>
<evidence type="ECO:0000313" key="8">
    <source>
        <dbReference type="EMBL" id="AFC85094.1"/>
    </source>
</evidence>
<dbReference type="Proteomes" id="UP000005234">
    <property type="component" value="Chromosome"/>
</dbReference>
<dbReference type="KEGG" id="fau:Fraau_0615"/>
<dbReference type="AlphaFoldDB" id="H8L5D7"/>
<proteinExistence type="inferred from homology"/>
<comment type="similarity">
    <text evidence="2">Belongs to the YkuD family.</text>
</comment>
<evidence type="ECO:0000313" key="9">
    <source>
        <dbReference type="Proteomes" id="UP000005234"/>
    </source>
</evidence>
<evidence type="ECO:0000256" key="1">
    <source>
        <dbReference type="ARBA" id="ARBA00004752"/>
    </source>
</evidence>
<dbReference type="InterPro" id="IPR038063">
    <property type="entry name" value="Transpep_catalytic_dom"/>
</dbReference>
<evidence type="ECO:0000256" key="4">
    <source>
        <dbReference type="ARBA" id="ARBA00022960"/>
    </source>
</evidence>
<dbReference type="eggNOG" id="ENOG5033GEV">
    <property type="taxonomic scope" value="Bacteria"/>
</dbReference>
<feature type="domain" description="Tlde1" evidence="7">
    <location>
        <begin position="141"/>
        <end position="218"/>
    </location>
</feature>
<dbReference type="EMBL" id="CP003350">
    <property type="protein sequence ID" value="AFC85094.1"/>
    <property type="molecule type" value="Genomic_DNA"/>
</dbReference>
<keyword evidence="6" id="KW-0961">Cell wall biogenesis/degradation</keyword>
<evidence type="ECO:0000256" key="2">
    <source>
        <dbReference type="ARBA" id="ARBA00005992"/>
    </source>
</evidence>
<keyword evidence="4" id="KW-0133">Cell shape</keyword>
<dbReference type="UniPathway" id="UPA00219"/>
<dbReference type="HOGENOM" id="CLU_1114522_0_0_6"/>
<dbReference type="GO" id="GO:0016740">
    <property type="term" value="F:transferase activity"/>
    <property type="evidence" value="ECO:0007669"/>
    <property type="project" value="UniProtKB-KW"/>
</dbReference>
<evidence type="ECO:0000256" key="5">
    <source>
        <dbReference type="ARBA" id="ARBA00022984"/>
    </source>
</evidence>
<protein>
    <recommendedName>
        <fullName evidence="7">Tlde1 domain-containing protein</fullName>
    </recommendedName>
</protein>
<dbReference type="GO" id="GO:0004180">
    <property type="term" value="F:carboxypeptidase activity"/>
    <property type="evidence" value="ECO:0007669"/>
    <property type="project" value="UniProtKB-ARBA"/>
</dbReference>
<sequence>MPPGHHPNIMTSTTFASEVKPACWLHGQGHHDLITILDRSIRNHDINDHLNDARKPLLEPGHILIAIHIHISHSGKHPCAGRMKMRDYSKERSLPACPPCKRSTMQLNFDGHRLRFMDSARSYHAVSGRRLSQGFDYSIARQRLSGHGPIPEGRYWIRPSQLWTRHFYHIYEPASVWGHHRLTIHSFPGTNTYGRGGFFIHGGSTPGSAGCIDLWNQMETFVSEMQSLLKSEADCHIPLTVHYSTTSTR</sequence>
<evidence type="ECO:0000259" key="7">
    <source>
        <dbReference type="Pfam" id="PF10908"/>
    </source>
</evidence>
<comment type="pathway">
    <text evidence="1">Cell wall biogenesis; peptidoglycan biosynthesis.</text>
</comment>
<dbReference type="RefSeq" id="WP_014402100.1">
    <property type="nucleotide sequence ID" value="NC_017033.1"/>
</dbReference>
<dbReference type="SUPFAM" id="SSF141523">
    <property type="entry name" value="L,D-transpeptidase catalytic domain-like"/>
    <property type="match status" value="1"/>
</dbReference>
<keyword evidence="3" id="KW-0808">Transferase</keyword>
<dbReference type="InterPro" id="IPR005490">
    <property type="entry name" value="LD_TPept_cat_dom"/>
</dbReference>
<name>H8L5D7_FRAAD</name>
<dbReference type="GO" id="GO:0008360">
    <property type="term" value="P:regulation of cell shape"/>
    <property type="evidence" value="ECO:0007669"/>
    <property type="project" value="UniProtKB-KW"/>
</dbReference>
<dbReference type="GO" id="GO:0009252">
    <property type="term" value="P:peptidoglycan biosynthetic process"/>
    <property type="evidence" value="ECO:0007669"/>
    <property type="project" value="UniProtKB-UniPathway"/>
</dbReference>
<organism evidence="8 9">
    <name type="scientific">Frateuria aurantia (strain ATCC 33424 / DSM 6220 / KCTC 2777 / LMG 1558 / NBRC 3245 / NCIMB 13370)</name>
    <name type="common">Acetobacter aurantius</name>
    <dbReference type="NCBI Taxonomy" id="767434"/>
    <lineage>
        <taxon>Bacteria</taxon>
        <taxon>Pseudomonadati</taxon>
        <taxon>Pseudomonadota</taxon>
        <taxon>Gammaproteobacteria</taxon>
        <taxon>Lysobacterales</taxon>
        <taxon>Rhodanobacteraceae</taxon>
        <taxon>Frateuria</taxon>
    </lineage>
</organism>
<dbReference type="GO" id="GO:0071555">
    <property type="term" value="P:cell wall organization"/>
    <property type="evidence" value="ECO:0007669"/>
    <property type="project" value="UniProtKB-KW"/>
</dbReference>
<dbReference type="Pfam" id="PF10908">
    <property type="entry name" value="Tlde1_dom"/>
    <property type="match status" value="1"/>
</dbReference>
<evidence type="ECO:0000256" key="6">
    <source>
        <dbReference type="ARBA" id="ARBA00023316"/>
    </source>
</evidence>
<evidence type="ECO:0000256" key="3">
    <source>
        <dbReference type="ARBA" id="ARBA00022679"/>
    </source>
</evidence>
<dbReference type="InterPro" id="IPR021225">
    <property type="entry name" value="Tlde1_dom"/>
</dbReference>
<keyword evidence="5" id="KW-0573">Peptidoglycan synthesis</keyword>
<accession>H8L5D7</accession>
<reference evidence="8" key="1">
    <citation type="submission" date="2012-02" db="EMBL/GenBank/DDBJ databases">
        <title>The complete genome of Frateuria aurantia DSM 6220.</title>
        <authorList>
            <consortium name="US DOE Joint Genome Institute (JGI-PGF)"/>
            <person name="Lucas S."/>
            <person name="Copeland A."/>
            <person name="Lapidus A."/>
            <person name="Glavina del Rio T."/>
            <person name="Dalin E."/>
            <person name="Tice H."/>
            <person name="Bruce D."/>
            <person name="Goodwin L."/>
            <person name="Pitluck S."/>
            <person name="Peters L."/>
            <person name="Ovchinnikova G."/>
            <person name="Teshima H."/>
            <person name="Kyrpides N."/>
            <person name="Mavromatis K."/>
            <person name="Ivanova N."/>
            <person name="Brettin T."/>
            <person name="Detter J.C."/>
            <person name="Han C."/>
            <person name="Larimer F."/>
            <person name="Land M."/>
            <person name="Hauser L."/>
            <person name="Markowitz V."/>
            <person name="Cheng J.-F."/>
            <person name="Hugenholtz P."/>
            <person name="Woyke T."/>
            <person name="Wu D."/>
            <person name="Brambilla E."/>
            <person name="Klenk H.-P."/>
            <person name="Eisen J.A."/>
        </authorList>
    </citation>
    <scope>NUCLEOTIDE SEQUENCE</scope>
    <source>
        <strain evidence="8">DSM 6220</strain>
    </source>
</reference>
<gene>
    <name evidence="8" type="ordered locus">Fraau_0615</name>
</gene>
<dbReference type="CDD" id="cd16913">
    <property type="entry name" value="YkuD_like"/>
    <property type="match status" value="1"/>
</dbReference>